<accession>A0A917UP49</accession>
<proteinExistence type="inferred from homology"/>
<evidence type="ECO:0000259" key="2">
    <source>
        <dbReference type="Pfam" id="PF12850"/>
    </source>
</evidence>
<dbReference type="SUPFAM" id="SSF56300">
    <property type="entry name" value="Metallo-dependent phosphatases"/>
    <property type="match status" value="1"/>
</dbReference>
<reference evidence="3" key="2">
    <citation type="submission" date="2020-09" db="EMBL/GenBank/DDBJ databases">
        <authorList>
            <person name="Sun Q."/>
            <person name="Zhou Y."/>
        </authorList>
    </citation>
    <scope>NUCLEOTIDE SEQUENCE</scope>
    <source>
        <strain evidence="3">CGMCC 1.8984</strain>
    </source>
</reference>
<name>A0A917UP49_9MICO</name>
<dbReference type="InterPro" id="IPR029052">
    <property type="entry name" value="Metallo-depent_PP-like"/>
</dbReference>
<evidence type="ECO:0000313" key="3">
    <source>
        <dbReference type="EMBL" id="GGJ72296.1"/>
    </source>
</evidence>
<feature type="domain" description="Calcineurin-like phosphoesterase" evidence="2">
    <location>
        <begin position="20"/>
        <end position="68"/>
    </location>
</feature>
<evidence type="ECO:0000313" key="4">
    <source>
        <dbReference type="Proteomes" id="UP000636956"/>
    </source>
</evidence>
<dbReference type="Proteomes" id="UP000636956">
    <property type="component" value="Unassembled WGS sequence"/>
</dbReference>
<dbReference type="EMBL" id="BMMD01000003">
    <property type="protein sequence ID" value="GGJ72296.1"/>
    <property type="molecule type" value="Genomic_DNA"/>
</dbReference>
<organism evidence="3 4">
    <name type="scientific">Agromyces bauzanensis</name>
    <dbReference type="NCBI Taxonomy" id="1308924"/>
    <lineage>
        <taxon>Bacteria</taxon>
        <taxon>Bacillati</taxon>
        <taxon>Actinomycetota</taxon>
        <taxon>Actinomycetes</taxon>
        <taxon>Micrococcales</taxon>
        <taxon>Microbacteriaceae</taxon>
        <taxon>Agromyces</taxon>
    </lineage>
</organism>
<dbReference type="Gene3D" id="3.60.21.10">
    <property type="match status" value="1"/>
</dbReference>
<gene>
    <name evidence="3" type="ORF">GCM10011372_07870</name>
</gene>
<comment type="similarity">
    <text evidence="1">Belongs to the metallophosphoesterase superfamily. YfcE family.</text>
</comment>
<dbReference type="InterPro" id="IPR024654">
    <property type="entry name" value="Calcineurin-like_PHP_lpxH"/>
</dbReference>
<dbReference type="RefSeq" id="WP_373285494.1">
    <property type="nucleotide sequence ID" value="NZ_BAABFW010000009.1"/>
</dbReference>
<keyword evidence="4" id="KW-1185">Reference proteome</keyword>
<protein>
    <recommendedName>
        <fullName evidence="2">Calcineurin-like phosphoesterase domain-containing protein</fullName>
    </recommendedName>
</protein>
<dbReference type="AlphaFoldDB" id="A0A917UP49"/>
<evidence type="ECO:0000256" key="1">
    <source>
        <dbReference type="ARBA" id="ARBA00008950"/>
    </source>
</evidence>
<dbReference type="Pfam" id="PF12850">
    <property type="entry name" value="Metallophos_2"/>
    <property type="match status" value="1"/>
</dbReference>
<reference evidence="3" key="1">
    <citation type="journal article" date="2014" name="Int. J. Syst. Evol. Microbiol.">
        <title>Complete genome sequence of Corynebacterium casei LMG S-19264T (=DSM 44701T), isolated from a smear-ripened cheese.</title>
        <authorList>
            <consortium name="US DOE Joint Genome Institute (JGI-PGF)"/>
            <person name="Walter F."/>
            <person name="Albersmeier A."/>
            <person name="Kalinowski J."/>
            <person name="Ruckert C."/>
        </authorList>
    </citation>
    <scope>NUCLEOTIDE SEQUENCE</scope>
    <source>
        <strain evidence="3">CGMCC 1.8984</strain>
    </source>
</reference>
<comment type="caution">
    <text evidence="3">The sequence shown here is derived from an EMBL/GenBank/DDBJ whole genome shotgun (WGS) entry which is preliminary data.</text>
</comment>
<sequence>MLERNHAPILPEHRWTTGTRLLLISDTHIPARAMRLLDAVWRAVDEADVVIHAGDWTDVATLDALEAVDVASRWMTRAGVRLRQEIAGRRQVRAVPMSAGPARMGR</sequence>